<dbReference type="EMBL" id="JACASV010000084">
    <property type="protein sequence ID" value="NWJ43981.1"/>
    <property type="molecule type" value="Genomic_DNA"/>
</dbReference>
<comment type="caution">
    <text evidence="1">The sequence shown here is derived from an EMBL/GenBank/DDBJ whole genome shotgun (WGS) entry which is preliminary data.</text>
</comment>
<organism evidence="1 2">
    <name type="scientific">Marine Group I thaumarchaeote</name>
    <dbReference type="NCBI Taxonomy" id="2511932"/>
    <lineage>
        <taxon>Archaea</taxon>
        <taxon>Nitrososphaerota</taxon>
        <taxon>Marine Group I</taxon>
    </lineage>
</organism>
<feature type="non-terminal residue" evidence="1">
    <location>
        <position position="143"/>
    </location>
</feature>
<accession>A0A7K4MR12</accession>
<dbReference type="AlphaFoldDB" id="A0A7K4MR12"/>
<sequence length="143" mass="14760">MGTIQIDGSTPKLTIGNATAEDATILFDGNAQDFYIALDDSADDLVIGLGSTVGTTPIIAIDENKLSTFSGAITVGVDDTGHDVKFFGATASSYILWDESANSLLLNASTIDLNGTADGLILDADADTTISSPTDDQIEIEIA</sequence>
<proteinExistence type="predicted"/>
<gene>
    <name evidence="1" type="ORF">HX837_07275</name>
</gene>
<dbReference type="Proteomes" id="UP000523105">
    <property type="component" value="Unassembled WGS sequence"/>
</dbReference>
<evidence type="ECO:0000313" key="2">
    <source>
        <dbReference type="Proteomes" id="UP000523105"/>
    </source>
</evidence>
<reference evidence="1 2" key="1">
    <citation type="journal article" date="2019" name="Environ. Microbiol.">
        <title>Genomics insights into ecotype formation of ammonia-oxidizing archaea in the deep ocean.</title>
        <authorList>
            <person name="Wang Y."/>
            <person name="Huang J.M."/>
            <person name="Cui G.J."/>
            <person name="Nunoura T."/>
            <person name="Takaki Y."/>
            <person name="Li W.L."/>
            <person name="Li J."/>
            <person name="Gao Z.M."/>
            <person name="Takai K."/>
            <person name="Zhang A.Q."/>
            <person name="Stepanauskas R."/>
        </authorList>
    </citation>
    <scope>NUCLEOTIDE SEQUENCE [LARGE SCALE GENOMIC DNA]</scope>
    <source>
        <strain evidence="1 2">L15b</strain>
    </source>
</reference>
<evidence type="ECO:0000313" key="1">
    <source>
        <dbReference type="EMBL" id="NWJ43981.1"/>
    </source>
</evidence>
<name>A0A7K4MR12_9ARCH</name>
<protein>
    <submittedName>
        <fullName evidence="1">Uncharacterized protein</fullName>
    </submittedName>
</protein>